<dbReference type="RefSeq" id="WP_192027323.1">
    <property type="nucleotide sequence ID" value="NZ_JACYTN010000038.1"/>
</dbReference>
<evidence type="ECO:0008006" key="3">
    <source>
        <dbReference type="Google" id="ProtNLM"/>
    </source>
</evidence>
<dbReference type="Proteomes" id="UP000634529">
    <property type="component" value="Unassembled WGS sequence"/>
</dbReference>
<name>A0ABR9B426_9BACL</name>
<accession>A0ABR9B426</accession>
<organism evidence="1 2">
    <name type="scientific">Paenibacillus arenosi</name>
    <dbReference type="NCBI Taxonomy" id="2774142"/>
    <lineage>
        <taxon>Bacteria</taxon>
        <taxon>Bacillati</taxon>
        <taxon>Bacillota</taxon>
        <taxon>Bacilli</taxon>
        <taxon>Bacillales</taxon>
        <taxon>Paenibacillaceae</taxon>
        <taxon>Paenibacillus</taxon>
    </lineage>
</organism>
<gene>
    <name evidence="1" type="ORF">IFO66_22840</name>
</gene>
<comment type="caution">
    <text evidence="1">The sequence shown here is derived from an EMBL/GenBank/DDBJ whole genome shotgun (WGS) entry which is preliminary data.</text>
</comment>
<sequence length="128" mass="14914">MKKRFAAILLSIALAIGSYYVYDTYFNYALTKEGFPIPGKAALKEMHNNKNRTKFVYTINEIREWDGLSNRYESQFNKHGWNLVEEQSIGVVYVYQKQDGTKLIVHPYTNEISYDLYPTQVESQAQAQ</sequence>
<protein>
    <recommendedName>
        <fullName evidence="3">DUF3139 domain-containing protein</fullName>
    </recommendedName>
</protein>
<proteinExistence type="predicted"/>
<evidence type="ECO:0000313" key="1">
    <source>
        <dbReference type="EMBL" id="MBD8501115.1"/>
    </source>
</evidence>
<reference evidence="1 2" key="1">
    <citation type="submission" date="2020-09" db="EMBL/GenBank/DDBJ databases">
        <title>Paenibacillus sp. CAU 1523 isolated from sand of Haeundae Beach.</title>
        <authorList>
            <person name="Kim W."/>
        </authorList>
    </citation>
    <scope>NUCLEOTIDE SEQUENCE [LARGE SCALE GENOMIC DNA]</scope>
    <source>
        <strain evidence="1 2">CAU 1523</strain>
    </source>
</reference>
<evidence type="ECO:0000313" key="2">
    <source>
        <dbReference type="Proteomes" id="UP000634529"/>
    </source>
</evidence>
<keyword evidence="2" id="KW-1185">Reference proteome</keyword>
<dbReference type="EMBL" id="JACYTN010000038">
    <property type="protein sequence ID" value="MBD8501115.1"/>
    <property type="molecule type" value="Genomic_DNA"/>
</dbReference>